<evidence type="ECO:0000256" key="2">
    <source>
        <dbReference type="ARBA" id="ARBA00022737"/>
    </source>
</evidence>
<feature type="repeat" description="PPR" evidence="6">
    <location>
        <begin position="498"/>
        <end position="532"/>
    </location>
</feature>
<dbReference type="RefSeq" id="XP_024319832.1">
    <property type="nucleotide sequence ID" value="XM_024472702.1"/>
</dbReference>
<name>A0A176ZXC1_9PEZI</name>
<dbReference type="InterPro" id="IPR002885">
    <property type="entry name" value="PPR_rpt"/>
</dbReference>
<evidence type="ECO:0000313" key="8">
    <source>
        <dbReference type="EMBL" id="OAF54528.1"/>
    </source>
</evidence>
<dbReference type="GeneID" id="36292294"/>
<keyword evidence="2" id="KW-0677">Repeat</keyword>
<dbReference type="InterPro" id="IPR036612">
    <property type="entry name" value="KH_dom_type_1_sf"/>
</dbReference>
<feature type="region of interest" description="Disordered" evidence="7">
    <location>
        <begin position="53"/>
        <end position="139"/>
    </location>
</feature>
<dbReference type="PROSITE" id="PS50084">
    <property type="entry name" value="KH_TYPE_1"/>
    <property type="match status" value="1"/>
</dbReference>
<comment type="function">
    <text evidence="3">Regulates mitochondrial small subunit maturation by controlling 15S rRNA 5'-end processing. Localizes to the 5' precursor of the 15S rRNA in a position that is subsequently occupied by mS47 in the mature yeast mtSSU. Uses structure and sequence-specific RNA recognition, binding to a single-stranded region of the precursor and specifically recognizing bases -6 to -1. The exchange of Ccm1 for mS47 is coupled to the irreversible removal of precursor rRNA that is accompanied by conformational changes of the mitoribosomal proteins uS5m and mS26. These conformational changes signal completion of 5'-end rRNA processing through protection of the mature 5'-end of the 15S rRNA and stabilization of mS47. The removal of the 5' precursor together with the dissociation of Ccm1 may be catalyzed by the 5'-3' exoribonuclease Pet127. Involved in the specific removal of group I introns in mitochondrial encoded transcripts.</text>
</comment>
<dbReference type="SUPFAM" id="SSF54791">
    <property type="entry name" value="Eukaryotic type KH-domain (KH-domain type I)"/>
    <property type="match status" value="1"/>
</dbReference>
<accession>A0A176ZXC1</accession>
<feature type="compositionally biased region" description="Polar residues" evidence="7">
    <location>
        <begin position="53"/>
        <end position="67"/>
    </location>
</feature>
<keyword evidence="5" id="KW-0694">RNA-binding</keyword>
<comment type="similarity">
    <text evidence="1">Belongs to the CCM1 family.</text>
</comment>
<dbReference type="EMBL" id="KV441420">
    <property type="protein sequence ID" value="OAF54528.1"/>
    <property type="molecule type" value="Genomic_DNA"/>
</dbReference>
<dbReference type="PANTHER" id="PTHR47936:SF1">
    <property type="entry name" value="PENTATRICOPEPTIDE REPEAT-CONTAINING PROTEIN GUN1, CHLOROPLASTIC"/>
    <property type="match status" value="1"/>
</dbReference>
<dbReference type="OrthoDB" id="185373at2759"/>
<evidence type="ECO:0000256" key="6">
    <source>
        <dbReference type="PROSITE-ProRule" id="PRU00708"/>
    </source>
</evidence>
<evidence type="ECO:0000256" key="3">
    <source>
        <dbReference type="ARBA" id="ARBA00044493"/>
    </source>
</evidence>
<reference evidence="8" key="1">
    <citation type="submission" date="2016-03" db="EMBL/GenBank/DDBJ databases">
        <title>Updated assembly of Pseudogymnoascus destructans, the fungus causing white-nose syndrome of bats.</title>
        <authorList>
            <person name="Palmer J.M."/>
            <person name="Drees K.P."/>
            <person name="Foster J.T."/>
            <person name="Lindner D.L."/>
        </authorList>
    </citation>
    <scope>NUCLEOTIDE SEQUENCE [LARGE SCALE GENOMIC DNA]</scope>
    <source>
        <strain evidence="8">20631-21</strain>
    </source>
</reference>
<evidence type="ECO:0008006" key="9">
    <source>
        <dbReference type="Google" id="ProtNLM"/>
    </source>
</evidence>
<dbReference type="eggNOG" id="KOG4197">
    <property type="taxonomic scope" value="Eukaryota"/>
</dbReference>
<dbReference type="Proteomes" id="UP000077154">
    <property type="component" value="Unassembled WGS sequence"/>
</dbReference>
<proteinExistence type="inferred from homology"/>
<organism evidence="8">
    <name type="scientific">Pseudogymnoascus destructans</name>
    <dbReference type="NCBI Taxonomy" id="655981"/>
    <lineage>
        <taxon>Eukaryota</taxon>
        <taxon>Fungi</taxon>
        <taxon>Dikarya</taxon>
        <taxon>Ascomycota</taxon>
        <taxon>Pezizomycotina</taxon>
        <taxon>Leotiomycetes</taxon>
        <taxon>Thelebolales</taxon>
        <taxon>Thelebolaceae</taxon>
        <taxon>Pseudogymnoascus</taxon>
    </lineage>
</organism>
<dbReference type="Gene3D" id="1.25.40.10">
    <property type="entry name" value="Tetratricopeptide repeat domain"/>
    <property type="match status" value="2"/>
</dbReference>
<dbReference type="InterPro" id="IPR011990">
    <property type="entry name" value="TPR-like_helical_dom_sf"/>
</dbReference>
<sequence>MVPGSRSISICKAVLSRCSPTLHRNIREPLLFLYPTARGFGSSAAEVLRNGQSTLHSRSAPESQQAWSSSSSSFDTHTLDTRPVAPGSSSQEYELISKAEGAQQYSHAASNKDICNNEGPRGDLSPNGRRSNQKNPHPRRLQIQRVVSVNDALDIRRVKIKDDGMAPKARKFRTKSSKYPTTSEQQADTGATIIRNIVQAYPRPIIQKDTFRKVAYGQKVRMILSTTERVEMRWWYQDEVRRLQHENMNEDRGFPQRGPPEVLKTLIRYTPKRVENTLLRISVPDNAVDSLLLGPGNNIMDIKNLTGCDIELLEAEEGKSTRSLLLSGPPICISAAAAHIFRIVPAAVSNSTNRAFAFSQYSTRSTTTDVAQSTDARGSAHITTQYYLASSKVDDIPRRADSIPKPRRLTEKSLELYIRSLTGIKMTSPLHKMLYRKNEDHVEIVAERLLEVFAYDECMDVMTITGLNEAVSFLAKYGRVAATREIFDKARRAGFPLTPETYNILLRGCAKTQNINTFAALLGVMIHSGYRPNSGTWRAFMMVLRNPKAILHVYEAMQDRGLFHEEGLLSDVCELLLPHEMTFCLNKNQLVAPFIENMTSRYGDGWLSVSGANKVLEELGKRGLLSECWSLVDYMVEQNIVPNAVSINTIFTHSTDARDFRNNIRALDRVSEQARFRPDGTTYEILFKFAWRWRLYSTARVIWQRACLDACARFEMRKRVSTSLQSAFMFQSTTLPSLPGPSAPPDSVWDLTAGVFVVREICPPAPKDESQTPDESSLSQWKAFHHAVETVKSELLIFKEWRAAGSLTKLLVASVKADETVSKLMDDDFEKGMEHLLKYAPVVRIKRRFWRDEE</sequence>
<dbReference type="AlphaFoldDB" id="A0A176ZXC1"/>
<dbReference type="PANTHER" id="PTHR47936">
    <property type="entry name" value="PPR_LONG DOMAIN-CONTAINING PROTEIN"/>
    <property type="match status" value="1"/>
</dbReference>
<evidence type="ECO:0000256" key="5">
    <source>
        <dbReference type="PROSITE-ProRule" id="PRU00117"/>
    </source>
</evidence>
<dbReference type="CDD" id="cd00105">
    <property type="entry name" value="KH-I"/>
    <property type="match status" value="1"/>
</dbReference>
<evidence type="ECO:0000256" key="4">
    <source>
        <dbReference type="ARBA" id="ARBA00044511"/>
    </source>
</evidence>
<dbReference type="Gene3D" id="3.30.1370.10">
    <property type="entry name" value="K Homology domain, type 1"/>
    <property type="match status" value="1"/>
</dbReference>
<evidence type="ECO:0000256" key="1">
    <source>
        <dbReference type="ARBA" id="ARBA00006192"/>
    </source>
</evidence>
<comment type="subunit">
    <text evidence="4">Binds to mitochondrial small subunit 15S rRNA.</text>
</comment>
<protein>
    <recommendedName>
        <fullName evidence="9">K Homology domain-containing protein</fullName>
    </recommendedName>
</protein>
<dbReference type="GO" id="GO:0003723">
    <property type="term" value="F:RNA binding"/>
    <property type="evidence" value="ECO:0007669"/>
    <property type="project" value="UniProtKB-UniRule"/>
</dbReference>
<gene>
    <name evidence="8" type="ORF">VC83_09258</name>
</gene>
<dbReference type="VEuPathDB" id="FungiDB:GMDG_06548"/>
<evidence type="ECO:0000256" key="7">
    <source>
        <dbReference type="SAM" id="MobiDB-lite"/>
    </source>
</evidence>
<dbReference type="PROSITE" id="PS51375">
    <property type="entry name" value="PPR"/>
    <property type="match status" value="1"/>
</dbReference>
<dbReference type="NCBIfam" id="TIGR00756">
    <property type="entry name" value="PPR"/>
    <property type="match status" value="1"/>
</dbReference>